<dbReference type="InterPro" id="IPR013424">
    <property type="entry name" value="Ice-binding_C"/>
</dbReference>
<dbReference type="Proteomes" id="UP000324233">
    <property type="component" value="Chromosome"/>
</dbReference>
<dbReference type="KEGG" id="agv:OJF2_60870"/>
<evidence type="ECO:0000259" key="2">
    <source>
        <dbReference type="Pfam" id="PF07589"/>
    </source>
</evidence>
<feature type="chain" id="PRO_5022855851" description="Ice-binding protein C-terminal domain-containing protein" evidence="1">
    <location>
        <begin position="26"/>
        <end position="210"/>
    </location>
</feature>
<gene>
    <name evidence="3" type="ORF">OJF2_60870</name>
</gene>
<dbReference type="RefSeq" id="WP_148597046.1">
    <property type="nucleotide sequence ID" value="NZ_CP042997.1"/>
</dbReference>
<protein>
    <recommendedName>
        <fullName evidence="2">Ice-binding protein C-terminal domain-containing protein</fullName>
    </recommendedName>
</protein>
<evidence type="ECO:0000256" key="1">
    <source>
        <dbReference type="SAM" id="SignalP"/>
    </source>
</evidence>
<evidence type="ECO:0000313" key="4">
    <source>
        <dbReference type="Proteomes" id="UP000324233"/>
    </source>
</evidence>
<organism evidence="3 4">
    <name type="scientific">Aquisphaera giovannonii</name>
    <dbReference type="NCBI Taxonomy" id="406548"/>
    <lineage>
        <taxon>Bacteria</taxon>
        <taxon>Pseudomonadati</taxon>
        <taxon>Planctomycetota</taxon>
        <taxon>Planctomycetia</taxon>
        <taxon>Isosphaerales</taxon>
        <taxon>Isosphaeraceae</taxon>
        <taxon>Aquisphaera</taxon>
    </lineage>
</organism>
<proteinExistence type="predicted"/>
<evidence type="ECO:0000313" key="3">
    <source>
        <dbReference type="EMBL" id="QEH37496.1"/>
    </source>
</evidence>
<keyword evidence="4" id="KW-1185">Reference proteome</keyword>
<dbReference type="EMBL" id="CP042997">
    <property type="protein sequence ID" value="QEH37496.1"/>
    <property type="molecule type" value="Genomic_DNA"/>
</dbReference>
<sequence precursor="true">MKNHRVRRWSAALAFLVASSAGVRADSIQYKSILDSHSQPGYVPQFWLPPATLTSVRFDFTGDGASAFQADSGLFTSYSIAPTAAIDLSVNGSHDIGGTAADPIPPQSFAVDPTDYVQFSFSFSGSITYSAGTSDLSDFMGTGDIFVQVASTPGFSADAPFSELSNFAYGSVVVTYTFSYPMDVVPEPSSLTMGCIGIVAALMVARRRNA</sequence>
<accession>A0A5B9WAD5</accession>
<keyword evidence="1" id="KW-0732">Signal</keyword>
<dbReference type="AlphaFoldDB" id="A0A5B9WAD5"/>
<feature type="signal peptide" evidence="1">
    <location>
        <begin position="1"/>
        <end position="25"/>
    </location>
</feature>
<reference evidence="3 4" key="1">
    <citation type="submission" date="2019-08" db="EMBL/GenBank/DDBJ databases">
        <title>Deep-cultivation of Planctomycetes and their phenomic and genomic characterization uncovers novel biology.</title>
        <authorList>
            <person name="Wiegand S."/>
            <person name="Jogler M."/>
            <person name="Boedeker C."/>
            <person name="Pinto D."/>
            <person name="Vollmers J."/>
            <person name="Rivas-Marin E."/>
            <person name="Kohn T."/>
            <person name="Peeters S.H."/>
            <person name="Heuer A."/>
            <person name="Rast P."/>
            <person name="Oberbeckmann S."/>
            <person name="Bunk B."/>
            <person name="Jeske O."/>
            <person name="Meyerdierks A."/>
            <person name="Storesund J.E."/>
            <person name="Kallscheuer N."/>
            <person name="Luecker S."/>
            <person name="Lage O.M."/>
            <person name="Pohl T."/>
            <person name="Merkel B.J."/>
            <person name="Hornburger P."/>
            <person name="Mueller R.-W."/>
            <person name="Bruemmer F."/>
            <person name="Labrenz M."/>
            <person name="Spormann A.M."/>
            <person name="Op den Camp H."/>
            <person name="Overmann J."/>
            <person name="Amann R."/>
            <person name="Jetten M.S.M."/>
            <person name="Mascher T."/>
            <person name="Medema M.H."/>
            <person name="Devos D.P."/>
            <person name="Kaster A.-K."/>
            <person name="Ovreas L."/>
            <person name="Rohde M."/>
            <person name="Galperin M.Y."/>
            <person name="Jogler C."/>
        </authorList>
    </citation>
    <scope>NUCLEOTIDE SEQUENCE [LARGE SCALE GENOMIC DNA]</scope>
    <source>
        <strain evidence="3 4">OJF2</strain>
    </source>
</reference>
<feature type="domain" description="Ice-binding protein C-terminal" evidence="2">
    <location>
        <begin position="185"/>
        <end position="208"/>
    </location>
</feature>
<name>A0A5B9WAD5_9BACT</name>
<dbReference type="Pfam" id="PF07589">
    <property type="entry name" value="PEP-CTERM"/>
    <property type="match status" value="1"/>
</dbReference>